<dbReference type="PROSITE" id="PS52029">
    <property type="entry name" value="LD_TPASE"/>
    <property type="match status" value="1"/>
</dbReference>
<accession>A0A8H9L365</accession>
<keyword evidence="5 6" id="KW-0961">Cell wall biogenesis/degradation</keyword>
<feature type="compositionally biased region" description="Pro residues" evidence="7">
    <location>
        <begin position="53"/>
        <end position="70"/>
    </location>
</feature>
<gene>
    <name evidence="10" type="ORF">GCM10010102_12420</name>
</gene>
<dbReference type="UniPathway" id="UPA00219"/>
<evidence type="ECO:0000256" key="2">
    <source>
        <dbReference type="ARBA" id="ARBA00022679"/>
    </source>
</evidence>
<keyword evidence="8" id="KW-0812">Transmembrane</keyword>
<comment type="caution">
    <text evidence="10">The sequence shown here is derived from an EMBL/GenBank/DDBJ whole genome shotgun (WGS) entry which is preliminary data.</text>
</comment>
<dbReference type="GO" id="GO:0071555">
    <property type="term" value="P:cell wall organization"/>
    <property type="evidence" value="ECO:0007669"/>
    <property type="project" value="UniProtKB-UniRule"/>
</dbReference>
<dbReference type="InterPro" id="IPR005490">
    <property type="entry name" value="LD_TPept_cat_dom"/>
</dbReference>
<dbReference type="GO" id="GO:0009252">
    <property type="term" value="P:peptidoglycan biosynthetic process"/>
    <property type="evidence" value="ECO:0007669"/>
    <property type="project" value="UniProtKB-UniPathway"/>
</dbReference>
<dbReference type="SUPFAM" id="SSF141523">
    <property type="entry name" value="L,D-transpeptidase catalytic domain-like"/>
    <property type="match status" value="1"/>
</dbReference>
<keyword evidence="2" id="KW-0808">Transferase</keyword>
<evidence type="ECO:0000256" key="3">
    <source>
        <dbReference type="ARBA" id="ARBA00022960"/>
    </source>
</evidence>
<evidence type="ECO:0000256" key="1">
    <source>
        <dbReference type="ARBA" id="ARBA00004752"/>
    </source>
</evidence>
<name>A0A8H9L365_9MICO</name>
<organism evidence="10 11">
    <name type="scientific">Promicromonospora citrea</name>
    <dbReference type="NCBI Taxonomy" id="43677"/>
    <lineage>
        <taxon>Bacteria</taxon>
        <taxon>Bacillati</taxon>
        <taxon>Actinomycetota</taxon>
        <taxon>Actinomycetes</taxon>
        <taxon>Micrococcales</taxon>
        <taxon>Promicromonosporaceae</taxon>
        <taxon>Promicromonospora</taxon>
    </lineage>
</organism>
<dbReference type="Gene3D" id="2.40.440.10">
    <property type="entry name" value="L,D-transpeptidase catalytic domain-like"/>
    <property type="match status" value="1"/>
</dbReference>
<keyword evidence="11" id="KW-1185">Reference proteome</keyword>
<dbReference type="EMBL" id="BMPT01000004">
    <property type="protein sequence ID" value="GGM18304.1"/>
    <property type="molecule type" value="Genomic_DNA"/>
</dbReference>
<reference evidence="10" key="1">
    <citation type="journal article" date="2014" name="Int. J. Syst. Evol. Microbiol.">
        <title>Complete genome sequence of Corynebacterium casei LMG S-19264T (=DSM 44701T), isolated from a smear-ripened cheese.</title>
        <authorList>
            <consortium name="US DOE Joint Genome Institute (JGI-PGF)"/>
            <person name="Walter F."/>
            <person name="Albersmeier A."/>
            <person name="Kalinowski J."/>
            <person name="Ruckert C."/>
        </authorList>
    </citation>
    <scope>NUCLEOTIDE SEQUENCE</scope>
    <source>
        <strain evidence="10">JCM 3051</strain>
    </source>
</reference>
<dbReference type="AlphaFoldDB" id="A0A8H9L365"/>
<feature type="domain" description="L,D-TPase catalytic" evidence="9">
    <location>
        <begin position="190"/>
        <end position="303"/>
    </location>
</feature>
<dbReference type="InterPro" id="IPR038063">
    <property type="entry name" value="Transpep_catalytic_dom"/>
</dbReference>
<keyword evidence="8" id="KW-0472">Membrane</keyword>
<dbReference type="GO" id="GO:0008360">
    <property type="term" value="P:regulation of cell shape"/>
    <property type="evidence" value="ECO:0007669"/>
    <property type="project" value="UniProtKB-UniRule"/>
</dbReference>
<sequence>MAETPRHAPVRTSRLWAWVAAVVLLVVLAATAWFAFRPGADGVAAAPATGAPSPSPTPTPSPTPSEPEPSPAAFAVADLPTPSIDGLLPRELPQVDVAALDDLPDAVAQPKSERTPAWARPDVAVPPVLALENAYYDAQARWLVVERREDWVRVLVPYGRGALPSQDPERVNGASAWLRAEDVVLRTERRSVLVDVSDRTVTLHEADGTREQLSVAVGAPETPTPLGLTQVFTVTEAVNTGLSVFLSMQSEALDGFYGTAYAATALHVGEGQGQAVSNGCLRLTPEDFERLTDLDPGVPVLIQE</sequence>
<proteinExistence type="predicted"/>
<feature type="transmembrane region" description="Helical" evidence="8">
    <location>
        <begin position="15"/>
        <end position="36"/>
    </location>
</feature>
<evidence type="ECO:0000256" key="6">
    <source>
        <dbReference type="PROSITE-ProRule" id="PRU01373"/>
    </source>
</evidence>
<evidence type="ECO:0000256" key="8">
    <source>
        <dbReference type="SAM" id="Phobius"/>
    </source>
</evidence>
<dbReference type="GO" id="GO:0016740">
    <property type="term" value="F:transferase activity"/>
    <property type="evidence" value="ECO:0007669"/>
    <property type="project" value="UniProtKB-KW"/>
</dbReference>
<evidence type="ECO:0000259" key="9">
    <source>
        <dbReference type="PROSITE" id="PS52029"/>
    </source>
</evidence>
<dbReference type="CDD" id="cd16913">
    <property type="entry name" value="YkuD_like"/>
    <property type="match status" value="1"/>
</dbReference>
<feature type="active site" description="Nucleophile" evidence="6">
    <location>
        <position position="280"/>
    </location>
</feature>
<dbReference type="Proteomes" id="UP000655589">
    <property type="component" value="Unassembled WGS sequence"/>
</dbReference>
<protein>
    <recommendedName>
        <fullName evidence="9">L,D-TPase catalytic domain-containing protein</fullName>
    </recommendedName>
</protein>
<reference evidence="10" key="2">
    <citation type="submission" date="2020-09" db="EMBL/GenBank/DDBJ databases">
        <authorList>
            <person name="Sun Q."/>
            <person name="Ohkuma M."/>
        </authorList>
    </citation>
    <scope>NUCLEOTIDE SEQUENCE</scope>
    <source>
        <strain evidence="10">JCM 3051</strain>
    </source>
</reference>
<evidence type="ECO:0000256" key="4">
    <source>
        <dbReference type="ARBA" id="ARBA00022984"/>
    </source>
</evidence>
<evidence type="ECO:0000256" key="7">
    <source>
        <dbReference type="SAM" id="MobiDB-lite"/>
    </source>
</evidence>
<dbReference type="Pfam" id="PF03734">
    <property type="entry name" value="YkuD"/>
    <property type="match status" value="1"/>
</dbReference>
<feature type="region of interest" description="Disordered" evidence="7">
    <location>
        <begin position="45"/>
        <end position="76"/>
    </location>
</feature>
<evidence type="ECO:0000313" key="10">
    <source>
        <dbReference type="EMBL" id="GGM18304.1"/>
    </source>
</evidence>
<dbReference type="RefSeq" id="WP_171106147.1">
    <property type="nucleotide sequence ID" value="NZ_BMPT01000004.1"/>
</dbReference>
<evidence type="ECO:0000256" key="5">
    <source>
        <dbReference type="ARBA" id="ARBA00023316"/>
    </source>
</evidence>
<comment type="pathway">
    <text evidence="1 6">Cell wall biogenesis; peptidoglycan biosynthesis.</text>
</comment>
<keyword evidence="8" id="KW-1133">Transmembrane helix</keyword>
<keyword evidence="4 6" id="KW-0573">Peptidoglycan synthesis</keyword>
<evidence type="ECO:0000313" key="11">
    <source>
        <dbReference type="Proteomes" id="UP000655589"/>
    </source>
</evidence>
<keyword evidence="3 6" id="KW-0133">Cell shape</keyword>
<feature type="active site" description="Proton donor/acceptor" evidence="6">
    <location>
        <position position="267"/>
    </location>
</feature>